<proteinExistence type="predicted"/>
<name>A0AAP0BDG8_9ASPA</name>
<reference evidence="1 2" key="1">
    <citation type="journal article" date="2022" name="Nat. Plants">
        <title>Genomes of leafy and leafless Platanthera orchids illuminate the evolution of mycoheterotrophy.</title>
        <authorList>
            <person name="Li M.H."/>
            <person name="Liu K.W."/>
            <person name="Li Z."/>
            <person name="Lu H.C."/>
            <person name="Ye Q.L."/>
            <person name="Zhang D."/>
            <person name="Wang J.Y."/>
            <person name="Li Y.F."/>
            <person name="Zhong Z.M."/>
            <person name="Liu X."/>
            <person name="Yu X."/>
            <person name="Liu D.K."/>
            <person name="Tu X.D."/>
            <person name="Liu B."/>
            <person name="Hao Y."/>
            <person name="Liao X.Y."/>
            <person name="Jiang Y.T."/>
            <person name="Sun W.H."/>
            <person name="Chen J."/>
            <person name="Chen Y.Q."/>
            <person name="Ai Y."/>
            <person name="Zhai J.W."/>
            <person name="Wu S.S."/>
            <person name="Zhou Z."/>
            <person name="Hsiao Y.Y."/>
            <person name="Wu W.L."/>
            <person name="Chen Y.Y."/>
            <person name="Lin Y.F."/>
            <person name="Hsu J.L."/>
            <person name="Li C.Y."/>
            <person name="Wang Z.W."/>
            <person name="Zhao X."/>
            <person name="Zhong W.Y."/>
            <person name="Ma X.K."/>
            <person name="Ma L."/>
            <person name="Huang J."/>
            <person name="Chen G.Z."/>
            <person name="Huang M.Z."/>
            <person name="Huang L."/>
            <person name="Peng D.H."/>
            <person name="Luo Y.B."/>
            <person name="Zou S.Q."/>
            <person name="Chen S.P."/>
            <person name="Lan S."/>
            <person name="Tsai W.C."/>
            <person name="Van de Peer Y."/>
            <person name="Liu Z.J."/>
        </authorList>
    </citation>
    <scope>NUCLEOTIDE SEQUENCE [LARGE SCALE GENOMIC DNA]</scope>
    <source>
        <strain evidence="1">Lor287</strain>
    </source>
</reference>
<dbReference type="Proteomes" id="UP001418222">
    <property type="component" value="Unassembled WGS sequence"/>
</dbReference>
<accession>A0AAP0BDG8</accession>
<sequence>MGPPMRIADPPPSTPPLQSLVGKVQLWFLLPEAQTSPTDQLLRFPPWERVE</sequence>
<organism evidence="1 2">
    <name type="scientific">Platanthera zijinensis</name>
    <dbReference type="NCBI Taxonomy" id="2320716"/>
    <lineage>
        <taxon>Eukaryota</taxon>
        <taxon>Viridiplantae</taxon>
        <taxon>Streptophyta</taxon>
        <taxon>Embryophyta</taxon>
        <taxon>Tracheophyta</taxon>
        <taxon>Spermatophyta</taxon>
        <taxon>Magnoliopsida</taxon>
        <taxon>Liliopsida</taxon>
        <taxon>Asparagales</taxon>
        <taxon>Orchidaceae</taxon>
        <taxon>Orchidoideae</taxon>
        <taxon>Orchideae</taxon>
        <taxon>Orchidinae</taxon>
        <taxon>Platanthera</taxon>
    </lineage>
</organism>
<comment type="caution">
    <text evidence="1">The sequence shown here is derived from an EMBL/GenBank/DDBJ whole genome shotgun (WGS) entry which is preliminary data.</text>
</comment>
<dbReference type="AlphaFoldDB" id="A0AAP0BDG8"/>
<dbReference type="EMBL" id="JBBWWQ010000011">
    <property type="protein sequence ID" value="KAK8935765.1"/>
    <property type="molecule type" value="Genomic_DNA"/>
</dbReference>
<gene>
    <name evidence="1" type="ORF">KSP39_PZI013281</name>
</gene>
<protein>
    <submittedName>
        <fullName evidence="1">Uncharacterized protein</fullName>
    </submittedName>
</protein>
<keyword evidence="2" id="KW-1185">Reference proteome</keyword>
<evidence type="ECO:0000313" key="1">
    <source>
        <dbReference type="EMBL" id="KAK8935765.1"/>
    </source>
</evidence>
<evidence type="ECO:0000313" key="2">
    <source>
        <dbReference type="Proteomes" id="UP001418222"/>
    </source>
</evidence>